<accession>A0A1H2W017</accession>
<dbReference type="RefSeq" id="WP_143040245.1">
    <property type="nucleotide sequence ID" value="NZ_FNMZ01000002.1"/>
</dbReference>
<evidence type="ECO:0000313" key="2">
    <source>
        <dbReference type="Proteomes" id="UP000199118"/>
    </source>
</evidence>
<dbReference type="AlphaFoldDB" id="A0A1H2W017"/>
<dbReference type="OrthoDB" id="7059994at2"/>
<proteinExistence type="predicted"/>
<evidence type="ECO:0000313" key="1">
    <source>
        <dbReference type="EMBL" id="SDW73871.1"/>
    </source>
</evidence>
<keyword evidence="2" id="KW-1185">Reference proteome</keyword>
<protein>
    <submittedName>
        <fullName evidence="1">Uncharacterized protein</fullName>
    </submittedName>
</protein>
<sequence>MPINYISLDDAKRLREAGDEEIRQTISAQPPTLSYAPAAWERDNTRDRLDFYKGLNAVGRIFESSREATVLLILSMESILRRKGYVAFHCKASHWERSGLSRRVAQRLLKALVRAGHLTPRDRQVSKRPNTYDASQAFLDAIPQCPEGQAEGLLISDRPWQPVILKEAQSTEELESYGPRSRQADIERTRQEVTRLNQWLEENRLRIEGLDDLRFHRAFRHSLNWGGRLYGQFTSMDRVDDRPNVRIDGQPTEEADLNGSYLSFYLAMKGREDIPGDPYQHGQLAQFERAFVKSVTVRLFGRGEWWSRRYPQDIYELSRDLGYPGKPPSYRSFKEAMCATYPELEGFAEFKPTLRIEVAESRALLDTLDWLREQGEIGLPIHDGIRVRTAIKTKTEERFRMARNQAARAIG</sequence>
<dbReference type="EMBL" id="FNMZ01000002">
    <property type="protein sequence ID" value="SDW73871.1"/>
    <property type="molecule type" value="Genomic_DNA"/>
</dbReference>
<reference evidence="1 2" key="1">
    <citation type="submission" date="2016-10" db="EMBL/GenBank/DDBJ databases">
        <authorList>
            <person name="de Groot N.N."/>
        </authorList>
    </citation>
    <scope>NUCLEOTIDE SEQUENCE [LARGE SCALE GENOMIC DNA]</scope>
    <source>
        <strain evidence="1 2">DSM 17890</strain>
    </source>
</reference>
<dbReference type="Proteomes" id="UP000199118">
    <property type="component" value="Unassembled WGS sequence"/>
</dbReference>
<organism evidence="1 2">
    <name type="scientific">Albimonas donghaensis</name>
    <dbReference type="NCBI Taxonomy" id="356660"/>
    <lineage>
        <taxon>Bacteria</taxon>
        <taxon>Pseudomonadati</taxon>
        <taxon>Pseudomonadota</taxon>
        <taxon>Alphaproteobacteria</taxon>
        <taxon>Rhodobacterales</taxon>
        <taxon>Paracoccaceae</taxon>
        <taxon>Albimonas</taxon>
    </lineage>
</organism>
<gene>
    <name evidence="1" type="ORF">SAMN05444336_102224</name>
</gene>
<name>A0A1H2W017_9RHOB</name>